<dbReference type="EMBL" id="FOBW01000011">
    <property type="protein sequence ID" value="SEN30444.1"/>
    <property type="molecule type" value="Genomic_DNA"/>
</dbReference>
<feature type="region of interest" description="Disordered" evidence="1">
    <location>
        <begin position="55"/>
        <end position="74"/>
    </location>
</feature>
<sequence length="137" mass="15726">MADKKLHPSVQQFKMFVKENPNLIKEVRNGDVTWQELYEEWYLLGEDDARWDSYREGSHKSKEEKKADETKTSGDWMSKVMNAVKNMDQDQLQGQIGNISQAIAAIQGVLGQFQGNQPPSNSPKNEAPQHPFSFRKD</sequence>
<organism evidence="2 3">
    <name type="scientific">Mesobacillus persicus</name>
    <dbReference type="NCBI Taxonomy" id="930146"/>
    <lineage>
        <taxon>Bacteria</taxon>
        <taxon>Bacillati</taxon>
        <taxon>Bacillota</taxon>
        <taxon>Bacilli</taxon>
        <taxon>Bacillales</taxon>
        <taxon>Bacillaceae</taxon>
        <taxon>Mesobacillus</taxon>
    </lineage>
</organism>
<accession>A0A1H8FG09</accession>
<dbReference type="Pfam" id="PF14071">
    <property type="entry name" value="YlbD_coat"/>
    <property type="match status" value="1"/>
</dbReference>
<dbReference type="RefSeq" id="WP_090747576.1">
    <property type="nucleotide sequence ID" value="NZ_FOBW01000011.1"/>
</dbReference>
<feature type="region of interest" description="Disordered" evidence="1">
    <location>
        <begin position="110"/>
        <end position="137"/>
    </location>
</feature>
<evidence type="ECO:0000313" key="2">
    <source>
        <dbReference type="EMBL" id="SEN30444.1"/>
    </source>
</evidence>
<dbReference type="Proteomes" id="UP000198553">
    <property type="component" value="Unassembled WGS sequence"/>
</dbReference>
<feature type="compositionally biased region" description="Basic and acidic residues" evidence="1">
    <location>
        <begin position="55"/>
        <end position="72"/>
    </location>
</feature>
<evidence type="ECO:0000313" key="3">
    <source>
        <dbReference type="Proteomes" id="UP000198553"/>
    </source>
</evidence>
<keyword evidence="2" id="KW-0946">Virion</keyword>
<dbReference type="OrthoDB" id="1655540at2"/>
<evidence type="ECO:0000256" key="1">
    <source>
        <dbReference type="SAM" id="MobiDB-lite"/>
    </source>
</evidence>
<dbReference type="STRING" id="930146.SAMN05192533_11148"/>
<protein>
    <submittedName>
        <fullName evidence="2">Putative coat protein</fullName>
    </submittedName>
</protein>
<dbReference type="InterPro" id="IPR025953">
    <property type="entry name" value="YlbD_coat"/>
</dbReference>
<keyword evidence="2" id="KW-0167">Capsid protein</keyword>
<keyword evidence="3" id="KW-1185">Reference proteome</keyword>
<name>A0A1H8FG09_9BACI</name>
<feature type="compositionally biased region" description="Polar residues" evidence="1">
    <location>
        <begin position="113"/>
        <end position="124"/>
    </location>
</feature>
<dbReference type="AlphaFoldDB" id="A0A1H8FG09"/>
<proteinExistence type="predicted"/>
<reference evidence="3" key="1">
    <citation type="submission" date="2016-10" db="EMBL/GenBank/DDBJ databases">
        <authorList>
            <person name="Varghese N."/>
            <person name="Submissions S."/>
        </authorList>
    </citation>
    <scope>NUCLEOTIDE SEQUENCE [LARGE SCALE GENOMIC DNA]</scope>
    <source>
        <strain evidence="3">B48,IBRC-M 10115,DSM 25386,CECT 8001</strain>
    </source>
</reference>
<gene>
    <name evidence="2" type="ORF">SAMN05192533_11148</name>
</gene>